<feature type="region of interest" description="Disordered" evidence="4">
    <location>
        <begin position="137"/>
        <end position="204"/>
    </location>
</feature>
<dbReference type="SMART" id="SM00674">
    <property type="entry name" value="CENPB"/>
    <property type="match status" value="1"/>
</dbReference>
<dbReference type="EMBL" id="JACKWZ010000027">
    <property type="protein sequence ID" value="KAF9420933.1"/>
    <property type="molecule type" value="Genomic_DNA"/>
</dbReference>
<dbReference type="AlphaFoldDB" id="A0A835L9R6"/>
<dbReference type="PANTHER" id="PTHR19303:SF73">
    <property type="entry name" value="PROTEIN PDC2"/>
    <property type="match status" value="1"/>
</dbReference>
<feature type="compositionally biased region" description="Low complexity" evidence="4">
    <location>
        <begin position="411"/>
        <end position="420"/>
    </location>
</feature>
<dbReference type="Proteomes" id="UP000648187">
    <property type="component" value="Unassembled WGS sequence"/>
</dbReference>
<dbReference type="GO" id="GO:0005634">
    <property type="term" value="C:nucleus"/>
    <property type="evidence" value="ECO:0007669"/>
    <property type="project" value="UniProtKB-SubCell"/>
</dbReference>
<feature type="domain" description="HTH CENPB-type" evidence="5">
    <location>
        <begin position="669"/>
        <end position="740"/>
    </location>
</feature>
<dbReference type="SUPFAM" id="SSF46689">
    <property type="entry name" value="Homeodomain-like"/>
    <property type="match status" value="2"/>
</dbReference>
<evidence type="ECO:0000313" key="6">
    <source>
        <dbReference type="EMBL" id="KAF9420933.1"/>
    </source>
</evidence>
<keyword evidence="2" id="KW-0238">DNA-binding</keyword>
<dbReference type="InterPro" id="IPR009057">
    <property type="entry name" value="Homeodomain-like_sf"/>
</dbReference>
<dbReference type="Gene3D" id="1.10.10.60">
    <property type="entry name" value="Homeodomain-like"/>
    <property type="match status" value="2"/>
</dbReference>
<name>A0A835L9R6_SPOEX</name>
<comment type="subcellular location">
    <subcellularLocation>
        <location evidence="1">Nucleus</location>
    </subcellularLocation>
</comment>
<dbReference type="InterPro" id="IPR050863">
    <property type="entry name" value="CenT-Element_Derived"/>
</dbReference>
<dbReference type="InterPro" id="IPR007889">
    <property type="entry name" value="HTH_Psq"/>
</dbReference>
<dbReference type="PANTHER" id="PTHR19303">
    <property type="entry name" value="TRANSPOSON"/>
    <property type="match status" value="1"/>
</dbReference>
<comment type="caution">
    <text evidence="6">The sequence shown here is derived from an EMBL/GenBank/DDBJ whole genome shotgun (WGS) entry which is preliminary data.</text>
</comment>
<keyword evidence="7" id="KW-1185">Reference proteome</keyword>
<dbReference type="Pfam" id="PF03221">
    <property type="entry name" value="HTH_Tnp_Tc5"/>
    <property type="match status" value="1"/>
</dbReference>
<evidence type="ECO:0000256" key="3">
    <source>
        <dbReference type="ARBA" id="ARBA00023242"/>
    </source>
</evidence>
<accession>A0A835L9R6</accession>
<evidence type="ECO:0000256" key="1">
    <source>
        <dbReference type="ARBA" id="ARBA00004123"/>
    </source>
</evidence>
<protein>
    <recommendedName>
        <fullName evidence="5">HTH CENPB-type domain-containing protein</fullName>
    </recommendedName>
</protein>
<dbReference type="PROSITE" id="PS51253">
    <property type="entry name" value="HTH_CENPB"/>
    <property type="match status" value="1"/>
</dbReference>
<feature type="compositionally biased region" description="Low complexity" evidence="4">
    <location>
        <begin position="186"/>
        <end position="196"/>
    </location>
</feature>
<dbReference type="Pfam" id="PF04218">
    <property type="entry name" value="CENP-B_N"/>
    <property type="match status" value="1"/>
</dbReference>
<evidence type="ECO:0000313" key="7">
    <source>
        <dbReference type="Proteomes" id="UP000648187"/>
    </source>
</evidence>
<dbReference type="InterPro" id="IPR006600">
    <property type="entry name" value="HTH_CenpB_DNA-bd_dom"/>
</dbReference>
<sequence>MTFSKVCNKRPSKKPIFKKGINMYSCLLVSSFVKLRRNDSPICKRKKSSIINDKLIAKLTDKYEKKQITIMEFLEQIRPTKTKSGASTTGAKHTGGITYGPGLTVDSSVYVEQMASRDSYEKEQKRIQDLFDAALTSESSHDPFEDDGEFGSDADFQPSGEVSSSSEDEAQASQTRHKKHRTAAVSSGESTSSSSSDTDDHDELSNHVIQSSEIPVNQEPAPLVPGVFVNDEENTNVDQVTSDPPNPTNTSPRVSDIPLADESWSHTIAEIPDFNFDSSQCGITVNVDDMNGVLDFFYLAFPQNYIEYLDEDMSKSYAVSMHRNWKPKEKIRRFRPSTSSAPQAVNISGTENITTGHWPEQILSRPGTTKKFAFLKCKLTKHSRATKILALPNEHAQSDVSGKSDSDDEIPNSIPSSNSSLHENETSPTPSVDSSLVRAVFHEDDSDEDAIDTTPVVLTSNSPLKNIEDQGDPSKAKRKKPNIVVSSAKTPKKAKRFSIDYNWKRSMIFAHTATIEENDNYINIPEPEHASHLAYFHKFFSPDILDDIVEQTNLYSTQNTEAIHFIMIGNVPCEEQAFSGKLKLEDYFGIFLRVFRVTHCFSFVTVKKMSSQRRKAFTIEEKGAIICRLENGESNSCLAKEFGVGHSTISMIFKNKNRIKQSFNSNVLKPKRLRKSRQENVDQALIQWFINMRNKGIPVSGPMLQEKANGFAARFGILDFNCSASWISRFKVRHNIVAGKIVDAILMVNDAWNKMSQSTIHNCFKHAGFIESHDGLPIQISEHEFDEEDDIPLSLWSRNLNSDSLAAPEMWEEYVDIDSALLTFEEPTDENIVQNISAKEQLESDGEEEVEEAPLPTAEEALKAAELLSRFVHSNIENDNLTIAMSSIHNSIRDCFYNKMKKQKQTKITDYLQ</sequence>
<evidence type="ECO:0000256" key="2">
    <source>
        <dbReference type="ARBA" id="ARBA00023125"/>
    </source>
</evidence>
<organism evidence="6 7">
    <name type="scientific">Spodoptera exigua</name>
    <name type="common">Beet armyworm</name>
    <name type="synonym">Noctua fulgens</name>
    <dbReference type="NCBI Taxonomy" id="7107"/>
    <lineage>
        <taxon>Eukaryota</taxon>
        <taxon>Metazoa</taxon>
        <taxon>Ecdysozoa</taxon>
        <taxon>Arthropoda</taxon>
        <taxon>Hexapoda</taxon>
        <taxon>Insecta</taxon>
        <taxon>Pterygota</taxon>
        <taxon>Neoptera</taxon>
        <taxon>Endopterygota</taxon>
        <taxon>Lepidoptera</taxon>
        <taxon>Glossata</taxon>
        <taxon>Ditrysia</taxon>
        <taxon>Noctuoidea</taxon>
        <taxon>Noctuidae</taxon>
        <taxon>Amphipyrinae</taxon>
        <taxon>Spodoptera</taxon>
    </lineage>
</organism>
<reference evidence="6" key="1">
    <citation type="submission" date="2020-08" db="EMBL/GenBank/DDBJ databases">
        <title>Spodoptera exigua strain:BAW_Kor-Di-RS1 Genome sequencing and assembly.</title>
        <authorList>
            <person name="Kim J."/>
            <person name="Nam H.Y."/>
            <person name="Kwon M."/>
            <person name="Choi J.H."/>
            <person name="Cho S.R."/>
            <person name="Kim G.-H."/>
        </authorList>
    </citation>
    <scope>NUCLEOTIDE SEQUENCE</scope>
    <source>
        <strain evidence="6">BAW_Kor-Di-RS1</strain>
        <tissue evidence="6">Whole-body</tissue>
    </source>
</reference>
<feature type="region of interest" description="Disordered" evidence="4">
    <location>
        <begin position="390"/>
        <end position="482"/>
    </location>
</feature>
<proteinExistence type="predicted"/>
<feature type="compositionally biased region" description="Basic and acidic residues" evidence="4">
    <location>
        <begin position="466"/>
        <end position="475"/>
    </location>
</feature>
<evidence type="ECO:0000256" key="4">
    <source>
        <dbReference type="SAM" id="MobiDB-lite"/>
    </source>
</evidence>
<gene>
    <name evidence="6" type="ORF">HW555_002916</name>
</gene>
<evidence type="ECO:0000259" key="5">
    <source>
        <dbReference type="PROSITE" id="PS51253"/>
    </source>
</evidence>
<dbReference type="GO" id="GO:0003677">
    <property type="term" value="F:DNA binding"/>
    <property type="evidence" value="ECO:0007669"/>
    <property type="project" value="UniProtKB-KW"/>
</dbReference>
<keyword evidence="3" id="KW-0539">Nucleus</keyword>